<comment type="caution">
    <text evidence="1">The sequence shown here is derived from an EMBL/GenBank/DDBJ whole genome shotgun (WGS) entry which is preliminary data.</text>
</comment>
<evidence type="ECO:0000313" key="1">
    <source>
        <dbReference type="EMBL" id="GFT54631.1"/>
    </source>
</evidence>
<sequence>MINPIDNGDVQEDDASYHFASIVLDCLETHDTDLFCSVSSKSPVFQSYRMIVKELSDIKVHNIHPIQLQNAIFQTLSQISKIYHYMAMCLSRKRFIIKIRCPSEMRTECSKKCGH</sequence>
<organism evidence="1 2">
    <name type="scientific">Nephila pilipes</name>
    <name type="common">Giant wood spider</name>
    <name type="synonym">Nephila maculata</name>
    <dbReference type="NCBI Taxonomy" id="299642"/>
    <lineage>
        <taxon>Eukaryota</taxon>
        <taxon>Metazoa</taxon>
        <taxon>Ecdysozoa</taxon>
        <taxon>Arthropoda</taxon>
        <taxon>Chelicerata</taxon>
        <taxon>Arachnida</taxon>
        <taxon>Araneae</taxon>
        <taxon>Araneomorphae</taxon>
        <taxon>Entelegynae</taxon>
        <taxon>Araneoidea</taxon>
        <taxon>Nephilidae</taxon>
        <taxon>Nephila</taxon>
    </lineage>
</organism>
<dbReference type="Proteomes" id="UP000887013">
    <property type="component" value="Unassembled WGS sequence"/>
</dbReference>
<proteinExistence type="predicted"/>
<protein>
    <submittedName>
        <fullName evidence="1">Uncharacterized protein</fullName>
    </submittedName>
</protein>
<reference evidence="1" key="1">
    <citation type="submission" date="2020-08" db="EMBL/GenBank/DDBJ databases">
        <title>Multicomponent nature underlies the extraordinary mechanical properties of spider dragline silk.</title>
        <authorList>
            <person name="Kono N."/>
            <person name="Nakamura H."/>
            <person name="Mori M."/>
            <person name="Yoshida Y."/>
            <person name="Ohtoshi R."/>
            <person name="Malay A.D."/>
            <person name="Moran D.A.P."/>
            <person name="Tomita M."/>
            <person name="Numata K."/>
            <person name="Arakawa K."/>
        </authorList>
    </citation>
    <scope>NUCLEOTIDE SEQUENCE</scope>
</reference>
<evidence type="ECO:0000313" key="2">
    <source>
        <dbReference type="Proteomes" id="UP000887013"/>
    </source>
</evidence>
<dbReference type="AlphaFoldDB" id="A0A8X6PAH4"/>
<accession>A0A8X6PAH4</accession>
<gene>
    <name evidence="1" type="ORF">NPIL_39411</name>
</gene>
<keyword evidence="2" id="KW-1185">Reference proteome</keyword>
<dbReference type="EMBL" id="BMAW01066339">
    <property type="protein sequence ID" value="GFT54631.1"/>
    <property type="molecule type" value="Genomic_DNA"/>
</dbReference>
<name>A0A8X6PAH4_NEPPI</name>